<accession>A0AAU9KQM6</accession>
<dbReference type="Pfam" id="PF05347">
    <property type="entry name" value="Complex1_LYR"/>
    <property type="match status" value="1"/>
</dbReference>
<feature type="domain" description="Complex 1 LYR protein" evidence="1">
    <location>
        <begin position="8"/>
        <end position="65"/>
    </location>
</feature>
<keyword evidence="3" id="KW-1185">Reference proteome</keyword>
<comment type="caution">
    <text evidence="2">The sequence shown here is derived from an EMBL/GenBank/DDBJ whole genome shotgun (WGS) entry which is preliminary data.</text>
</comment>
<evidence type="ECO:0000313" key="3">
    <source>
        <dbReference type="Proteomes" id="UP001162131"/>
    </source>
</evidence>
<dbReference type="AlphaFoldDB" id="A0AAU9KQM6"/>
<evidence type="ECO:0000313" key="2">
    <source>
        <dbReference type="EMBL" id="CAG9335564.1"/>
    </source>
</evidence>
<proteinExistence type="predicted"/>
<reference evidence="2" key="1">
    <citation type="submission" date="2021-09" db="EMBL/GenBank/DDBJ databases">
        <authorList>
            <consortium name="AG Swart"/>
            <person name="Singh M."/>
            <person name="Singh A."/>
            <person name="Seah K."/>
            <person name="Emmerich C."/>
        </authorList>
    </citation>
    <scope>NUCLEOTIDE SEQUENCE</scope>
    <source>
        <strain evidence="2">ATCC30299</strain>
    </source>
</reference>
<evidence type="ECO:0000259" key="1">
    <source>
        <dbReference type="Pfam" id="PF05347"/>
    </source>
</evidence>
<name>A0AAU9KQM6_9CILI</name>
<protein>
    <recommendedName>
        <fullName evidence="1">Complex 1 LYR protein domain-containing protein</fullName>
    </recommendedName>
</protein>
<dbReference type="EMBL" id="CAJZBQ010000062">
    <property type="protein sequence ID" value="CAG9335564.1"/>
    <property type="molecule type" value="Genomic_DNA"/>
</dbReference>
<gene>
    <name evidence="2" type="ORF">BSTOLATCC_MIC64030</name>
</gene>
<dbReference type="Proteomes" id="UP001162131">
    <property type="component" value="Unassembled WGS sequence"/>
</dbReference>
<sequence>MQSSFKFEVLIMYRHYLKLIMKRPLGMRESLLIQTRNEFKRGAKIPRKNIPEVDHFYSTAERKLHELRESNIERVSTFTPRQKK</sequence>
<organism evidence="2 3">
    <name type="scientific">Blepharisma stoltei</name>
    <dbReference type="NCBI Taxonomy" id="1481888"/>
    <lineage>
        <taxon>Eukaryota</taxon>
        <taxon>Sar</taxon>
        <taxon>Alveolata</taxon>
        <taxon>Ciliophora</taxon>
        <taxon>Postciliodesmatophora</taxon>
        <taxon>Heterotrichea</taxon>
        <taxon>Heterotrichida</taxon>
        <taxon>Blepharismidae</taxon>
        <taxon>Blepharisma</taxon>
    </lineage>
</organism>
<dbReference type="InterPro" id="IPR008011">
    <property type="entry name" value="Complex1_LYR_dom"/>
</dbReference>